<dbReference type="OMA" id="HLTWMAY"/>
<dbReference type="PANTHER" id="PTHR36686">
    <property type="entry name" value="SYNAPTONEMAL COMPLEX CENTRAL ELEMENT PROTEIN 3"/>
    <property type="match status" value="1"/>
</dbReference>
<dbReference type="GO" id="GO:0007130">
    <property type="term" value="P:synaptonemal complex assembly"/>
    <property type="evidence" value="ECO:0007669"/>
    <property type="project" value="InterPro"/>
</dbReference>
<dbReference type="Ensembl" id="ENSKMAT00000013153.1">
    <property type="protein sequence ID" value="ENSKMAP00000012958.1"/>
    <property type="gene ID" value="ENSKMAG00000009718.1"/>
</dbReference>
<dbReference type="AlphaFoldDB" id="A0A3Q3A908"/>
<dbReference type="GO" id="GO:0007131">
    <property type="term" value="P:reciprocal meiotic recombination"/>
    <property type="evidence" value="ECO:0007669"/>
    <property type="project" value="InterPro"/>
</dbReference>
<dbReference type="STRING" id="37003.ENSKMAP00000012958"/>
<evidence type="ECO:0008006" key="4">
    <source>
        <dbReference type="Google" id="ProtNLM"/>
    </source>
</evidence>
<organism evidence="2 3">
    <name type="scientific">Kryptolebias marmoratus</name>
    <name type="common">Mangrove killifish</name>
    <name type="synonym">Rivulus marmoratus</name>
    <dbReference type="NCBI Taxonomy" id="37003"/>
    <lineage>
        <taxon>Eukaryota</taxon>
        <taxon>Metazoa</taxon>
        <taxon>Chordata</taxon>
        <taxon>Craniata</taxon>
        <taxon>Vertebrata</taxon>
        <taxon>Euteleostomi</taxon>
        <taxon>Actinopterygii</taxon>
        <taxon>Neopterygii</taxon>
        <taxon>Teleostei</taxon>
        <taxon>Neoteleostei</taxon>
        <taxon>Acanthomorphata</taxon>
        <taxon>Ovalentaria</taxon>
        <taxon>Atherinomorphae</taxon>
        <taxon>Cyprinodontiformes</taxon>
        <taxon>Rivulidae</taxon>
        <taxon>Kryptolebias</taxon>
    </lineage>
</organism>
<reference evidence="2" key="1">
    <citation type="submission" date="2025-08" db="UniProtKB">
        <authorList>
            <consortium name="Ensembl"/>
        </authorList>
    </citation>
    <scope>IDENTIFICATION</scope>
</reference>
<sequence length="83" mass="9346">MAKSSSPAEPAPSTGDDMSELNKDLERMIESVENIAVQLTCMVYDMVTLRTGSEVGASMRRLEEAYRACTEMTTNWCVLHIWR</sequence>
<dbReference type="GeneTree" id="ENSGT00940000176934"/>
<name>A0A3Q3A908_KRYMA</name>
<dbReference type="Proteomes" id="UP000264800">
    <property type="component" value="Unplaced"/>
</dbReference>
<accession>A0A3Q3A908</accession>
<evidence type="ECO:0000256" key="1">
    <source>
        <dbReference type="SAM" id="MobiDB-lite"/>
    </source>
</evidence>
<evidence type="ECO:0000313" key="2">
    <source>
        <dbReference type="Ensembl" id="ENSKMAP00000012958.1"/>
    </source>
</evidence>
<dbReference type="InterPro" id="IPR028145">
    <property type="entry name" value="Synaptonemal_3"/>
</dbReference>
<feature type="region of interest" description="Disordered" evidence="1">
    <location>
        <begin position="1"/>
        <end position="22"/>
    </location>
</feature>
<evidence type="ECO:0000313" key="3">
    <source>
        <dbReference type="Proteomes" id="UP000264800"/>
    </source>
</evidence>
<dbReference type="Pfam" id="PF15191">
    <property type="entry name" value="Synaptonemal_3"/>
    <property type="match status" value="1"/>
</dbReference>
<protein>
    <recommendedName>
        <fullName evidence="4">Synaptonemal complex central element protein 3</fullName>
    </recommendedName>
</protein>
<feature type="compositionally biased region" description="Low complexity" evidence="1">
    <location>
        <begin position="1"/>
        <end position="13"/>
    </location>
</feature>
<keyword evidence="3" id="KW-1185">Reference proteome</keyword>
<dbReference type="PANTHER" id="PTHR36686:SF1">
    <property type="entry name" value="SYNAPTONEMAL COMPLEX CENTRAL ELEMENT PROTEIN 3"/>
    <property type="match status" value="1"/>
</dbReference>
<reference evidence="2" key="2">
    <citation type="submission" date="2025-09" db="UniProtKB">
        <authorList>
            <consortium name="Ensembl"/>
        </authorList>
    </citation>
    <scope>IDENTIFICATION</scope>
</reference>
<dbReference type="GO" id="GO:0007283">
    <property type="term" value="P:spermatogenesis"/>
    <property type="evidence" value="ECO:0007669"/>
    <property type="project" value="InterPro"/>
</dbReference>
<proteinExistence type="predicted"/>